<sequence length="85" mass="9113">MLVSSFVISLTGFVIAGAAPYSSSESQTAALVCQTVEPQLVNTKSESRSHTLDKEPPGRATFTVLQTENGCSRPVHVNGEPQHER</sequence>
<evidence type="ECO:0000313" key="3">
    <source>
        <dbReference type="EMBL" id="MBB6227588.1"/>
    </source>
</evidence>
<accession>A0A841LF39</accession>
<comment type="caution">
    <text evidence="3">The sequence shown here is derived from an EMBL/GenBank/DDBJ whole genome shotgun (WGS) entry which is preliminary data.</text>
</comment>
<dbReference type="AlphaFoldDB" id="A0A841LF39"/>
<dbReference type="EMBL" id="JACIIV010000011">
    <property type="protein sequence ID" value="MBB6227588.1"/>
    <property type="molecule type" value="Genomic_DNA"/>
</dbReference>
<protein>
    <recommendedName>
        <fullName evidence="5">Secreted protein</fullName>
    </recommendedName>
</protein>
<reference evidence="3 4" key="1">
    <citation type="submission" date="2020-08" db="EMBL/GenBank/DDBJ databases">
        <title>Genomic Encyclopedia of Type Strains, Phase IV (KMG-IV): sequencing the most valuable type-strain genomes for metagenomic binning, comparative biology and taxonomic classification.</title>
        <authorList>
            <person name="Goeker M."/>
        </authorList>
    </citation>
    <scope>NUCLEOTIDE SEQUENCE [LARGE SCALE GENOMIC DNA]</scope>
    <source>
        <strain evidence="3 4">DSM 102189</strain>
    </source>
</reference>
<evidence type="ECO:0008006" key="5">
    <source>
        <dbReference type="Google" id="ProtNLM"/>
    </source>
</evidence>
<proteinExistence type="predicted"/>
<evidence type="ECO:0000313" key="4">
    <source>
        <dbReference type="Proteomes" id="UP000538147"/>
    </source>
</evidence>
<feature type="chain" id="PRO_5032320672" description="Secreted protein" evidence="2">
    <location>
        <begin position="19"/>
        <end position="85"/>
    </location>
</feature>
<evidence type="ECO:0000256" key="2">
    <source>
        <dbReference type="SAM" id="SignalP"/>
    </source>
</evidence>
<dbReference type="Proteomes" id="UP000538147">
    <property type="component" value="Unassembled WGS sequence"/>
</dbReference>
<keyword evidence="2" id="KW-0732">Signal</keyword>
<evidence type="ECO:0000256" key="1">
    <source>
        <dbReference type="SAM" id="MobiDB-lite"/>
    </source>
</evidence>
<keyword evidence="4" id="KW-1185">Reference proteome</keyword>
<gene>
    <name evidence="3" type="ORF">FHS79_001757</name>
</gene>
<name>A0A841LF39_9SPHN</name>
<feature type="signal peptide" evidence="2">
    <location>
        <begin position="1"/>
        <end position="18"/>
    </location>
</feature>
<organism evidence="3 4">
    <name type="scientific">Polymorphobacter multimanifer</name>
    <dbReference type="NCBI Taxonomy" id="1070431"/>
    <lineage>
        <taxon>Bacteria</taxon>
        <taxon>Pseudomonadati</taxon>
        <taxon>Pseudomonadota</taxon>
        <taxon>Alphaproteobacteria</taxon>
        <taxon>Sphingomonadales</taxon>
        <taxon>Sphingosinicellaceae</taxon>
        <taxon>Polymorphobacter</taxon>
    </lineage>
</organism>
<feature type="region of interest" description="Disordered" evidence="1">
    <location>
        <begin position="64"/>
        <end position="85"/>
    </location>
</feature>